<comment type="caution">
    <text evidence="4">The sequence shown here is derived from an EMBL/GenBank/DDBJ whole genome shotgun (WGS) entry which is preliminary data.</text>
</comment>
<evidence type="ECO:0000256" key="1">
    <source>
        <dbReference type="ARBA" id="ARBA00022729"/>
    </source>
</evidence>
<evidence type="ECO:0000313" key="4">
    <source>
        <dbReference type="EMBL" id="RLL30740.1"/>
    </source>
</evidence>
<dbReference type="EMBL" id="RCHD01000051">
    <property type="protein sequence ID" value="RLL30740.1"/>
    <property type="molecule type" value="Genomic_DNA"/>
</dbReference>
<dbReference type="InterPro" id="IPR011250">
    <property type="entry name" value="OMP/PagP_B-barrel"/>
</dbReference>
<proteinExistence type="predicted"/>
<feature type="signal peptide" evidence="2">
    <location>
        <begin position="1"/>
        <end position="19"/>
    </location>
</feature>
<protein>
    <recommendedName>
        <fullName evidence="3">Outer membrane protein beta-barrel domain-containing protein</fullName>
    </recommendedName>
</protein>
<gene>
    <name evidence="4" type="ORF">D9K80_15655</name>
</gene>
<dbReference type="InterPro" id="IPR023614">
    <property type="entry name" value="Porin_dom_sf"/>
</dbReference>
<organism evidence="4 5">
    <name type="scientific">Acinetobacter cumulans</name>
    <dbReference type="NCBI Taxonomy" id="2136182"/>
    <lineage>
        <taxon>Bacteria</taxon>
        <taxon>Pseudomonadati</taxon>
        <taxon>Pseudomonadota</taxon>
        <taxon>Gammaproteobacteria</taxon>
        <taxon>Moraxellales</taxon>
        <taxon>Moraxellaceae</taxon>
        <taxon>Acinetobacter</taxon>
    </lineage>
</organism>
<evidence type="ECO:0000256" key="2">
    <source>
        <dbReference type="SAM" id="SignalP"/>
    </source>
</evidence>
<dbReference type="Pfam" id="PF13505">
    <property type="entry name" value="OMP_b-brl"/>
    <property type="match status" value="1"/>
</dbReference>
<keyword evidence="1 2" id="KW-0732">Signal</keyword>
<dbReference type="Proteomes" id="UP000267166">
    <property type="component" value="Unassembled WGS sequence"/>
</dbReference>
<evidence type="ECO:0000259" key="3">
    <source>
        <dbReference type="Pfam" id="PF13505"/>
    </source>
</evidence>
<dbReference type="Gene3D" id="2.40.160.10">
    <property type="entry name" value="Porin"/>
    <property type="match status" value="1"/>
</dbReference>
<dbReference type="InterPro" id="IPR027385">
    <property type="entry name" value="Beta-barrel_OMP"/>
</dbReference>
<accession>A0A498CVI6</accession>
<feature type="chain" id="PRO_5019870510" description="Outer membrane protein beta-barrel domain-containing protein" evidence="2">
    <location>
        <begin position="20"/>
        <end position="210"/>
    </location>
</feature>
<dbReference type="SUPFAM" id="SSF56925">
    <property type="entry name" value="OMPA-like"/>
    <property type="match status" value="1"/>
</dbReference>
<name>A0A498CVI6_9GAMM</name>
<dbReference type="AlphaFoldDB" id="A0A498CVI6"/>
<feature type="domain" description="Outer membrane protein beta-barrel" evidence="3">
    <location>
        <begin position="44"/>
        <end position="210"/>
    </location>
</feature>
<reference evidence="4 5" key="1">
    <citation type="submission" date="2018-09" db="EMBL/GenBank/DDBJ databases">
        <title>The draft genome of Acinetobacter sp. strains.</title>
        <authorList>
            <person name="Qin J."/>
            <person name="Feng Y."/>
            <person name="Zong Z."/>
        </authorList>
    </citation>
    <scope>NUCLEOTIDE SEQUENCE [LARGE SCALE GENOMIC DNA]</scope>
    <source>
        <strain evidence="4 5">WCHAc060003</strain>
    </source>
</reference>
<evidence type="ECO:0000313" key="5">
    <source>
        <dbReference type="Proteomes" id="UP000267166"/>
    </source>
</evidence>
<sequence length="210" mass="23138">MKKILAIGTISLISSLALANKPLVVQYGEPAPMTEQQAQNVYVQTSSPLNNISLNAGYVGGMIDKDDFKLRLKGFELGGTYSLNEKLGIFAKYEQQKDDLKLKEFSAGAVYNFYEHNNVYITGSAGLGYSWVDGKEDGDKVELEYLTLPIGLELGYKFTPSVAVYGGLGYKWMYNQDSEVCLGGVCYDAGNLSELDVNGTTYRAGFRYTF</sequence>
<dbReference type="RefSeq" id="WP_121594906.1">
    <property type="nucleotide sequence ID" value="NZ_RCHD01000051.1"/>
</dbReference>